<dbReference type="GO" id="GO:0016459">
    <property type="term" value="C:myosin complex"/>
    <property type="evidence" value="ECO:0007669"/>
    <property type="project" value="InterPro"/>
</dbReference>
<dbReference type="SUPFAM" id="SSF52540">
    <property type="entry name" value="P-loop containing nucleoside triphosphate hydrolases"/>
    <property type="match status" value="1"/>
</dbReference>
<sequence length="120" mass="13867">MALAELYTKYNRVWIPDPEDVWKSAEITKDYKPGENVLELLLEEGTDLKYPLDSVTKDLPHLRNPDILVGENDLTALSYLHEPAVLHNLKVRFVESKIIYTYCGEYSIHNCKTAHVYICN</sequence>
<proteinExistence type="predicted"/>
<reference evidence="4" key="1">
    <citation type="submission" date="2022-02" db="EMBL/GenBank/DDBJ databases">
        <title>Atlantic sturgeon de novo genome assembly.</title>
        <authorList>
            <person name="Stock M."/>
            <person name="Klopp C."/>
            <person name="Guiguen Y."/>
            <person name="Cabau C."/>
            <person name="Parinello H."/>
            <person name="Santidrian Yebra-Pimentel E."/>
            <person name="Kuhl H."/>
            <person name="Dirks R.P."/>
            <person name="Guessner J."/>
            <person name="Wuertz S."/>
            <person name="Du K."/>
            <person name="Schartl M."/>
        </authorList>
    </citation>
    <scope>NUCLEOTIDE SEQUENCE</scope>
    <source>
        <strain evidence="4">STURGEONOMICS-FGT-2020</strain>
        <tissue evidence="4">Whole blood</tissue>
    </source>
</reference>
<dbReference type="PROSITE" id="PS51844">
    <property type="entry name" value="SH3_LIKE"/>
    <property type="match status" value="1"/>
</dbReference>
<evidence type="ECO:0000313" key="5">
    <source>
        <dbReference type="Proteomes" id="UP001230051"/>
    </source>
</evidence>
<keyword evidence="5" id="KW-1185">Reference proteome</keyword>
<evidence type="ECO:0000313" key="4">
    <source>
        <dbReference type="EMBL" id="KAK1147998.1"/>
    </source>
</evidence>
<evidence type="ECO:0000259" key="3">
    <source>
        <dbReference type="PROSITE" id="PS51844"/>
    </source>
</evidence>
<dbReference type="Gene3D" id="3.40.850.10">
    <property type="entry name" value="Kinesin motor domain"/>
    <property type="match status" value="1"/>
</dbReference>
<dbReference type="GO" id="GO:0005524">
    <property type="term" value="F:ATP binding"/>
    <property type="evidence" value="ECO:0007669"/>
    <property type="project" value="UniProtKB-KW"/>
</dbReference>
<evidence type="ECO:0000256" key="2">
    <source>
        <dbReference type="ARBA" id="ARBA00022840"/>
    </source>
</evidence>
<organism evidence="4 5">
    <name type="scientific">Acipenser oxyrinchus oxyrinchus</name>
    <dbReference type="NCBI Taxonomy" id="40147"/>
    <lineage>
        <taxon>Eukaryota</taxon>
        <taxon>Metazoa</taxon>
        <taxon>Chordata</taxon>
        <taxon>Craniata</taxon>
        <taxon>Vertebrata</taxon>
        <taxon>Euteleostomi</taxon>
        <taxon>Actinopterygii</taxon>
        <taxon>Chondrostei</taxon>
        <taxon>Acipenseriformes</taxon>
        <taxon>Acipenseridae</taxon>
        <taxon>Acipenser</taxon>
    </lineage>
</organism>
<dbReference type="EMBL" id="JAGXEW010000098">
    <property type="protein sequence ID" value="KAK1147998.1"/>
    <property type="molecule type" value="Genomic_DNA"/>
</dbReference>
<keyword evidence="1" id="KW-0547">Nucleotide-binding</keyword>
<dbReference type="InterPro" id="IPR004009">
    <property type="entry name" value="SH3_Myosin"/>
</dbReference>
<dbReference type="Proteomes" id="UP001230051">
    <property type="component" value="Unassembled WGS sequence"/>
</dbReference>
<keyword evidence="2" id="KW-0067">ATP-binding</keyword>
<name>A0AAD8CEY9_ACIOX</name>
<dbReference type="SUPFAM" id="SSF50084">
    <property type="entry name" value="Myosin S1 fragment, N-terminal domain"/>
    <property type="match status" value="1"/>
</dbReference>
<evidence type="ECO:0000256" key="1">
    <source>
        <dbReference type="ARBA" id="ARBA00022741"/>
    </source>
</evidence>
<gene>
    <name evidence="4" type="primary">MYO5A</name>
    <name evidence="4" type="ORF">AOXY_G35344</name>
</gene>
<feature type="domain" description="Myosin N-terminal SH3-like" evidence="3">
    <location>
        <begin position="8"/>
        <end position="60"/>
    </location>
</feature>
<dbReference type="InterPro" id="IPR027417">
    <property type="entry name" value="P-loop_NTPase"/>
</dbReference>
<dbReference type="AlphaFoldDB" id="A0AAD8CEY9"/>
<dbReference type="GO" id="GO:0003774">
    <property type="term" value="F:cytoskeletal motor activity"/>
    <property type="evidence" value="ECO:0007669"/>
    <property type="project" value="InterPro"/>
</dbReference>
<comment type="caution">
    <text evidence="4">The sequence shown here is derived from an EMBL/GenBank/DDBJ whole genome shotgun (WGS) entry which is preliminary data.</text>
</comment>
<dbReference type="InterPro" id="IPR036961">
    <property type="entry name" value="Kinesin_motor_dom_sf"/>
</dbReference>
<accession>A0AAD8CEY9</accession>
<protein>
    <submittedName>
        <fullName evidence="4">Unconventional myosin-Vc-like</fullName>
    </submittedName>
</protein>